<dbReference type="GO" id="GO:0004252">
    <property type="term" value="F:serine-type endopeptidase activity"/>
    <property type="evidence" value="ECO:0007669"/>
    <property type="project" value="InterPro"/>
</dbReference>
<evidence type="ECO:0000313" key="16">
    <source>
        <dbReference type="EMBL" id="MCG2419635.1"/>
    </source>
</evidence>
<evidence type="ECO:0000256" key="7">
    <source>
        <dbReference type="ARBA" id="ARBA00022729"/>
    </source>
</evidence>
<dbReference type="GO" id="GO:0008270">
    <property type="term" value="F:zinc ion binding"/>
    <property type="evidence" value="ECO:0007669"/>
    <property type="project" value="InterPro"/>
</dbReference>
<name>A0A9X1QVR9_9FLAO</name>
<evidence type="ECO:0000256" key="1">
    <source>
        <dbReference type="ARBA" id="ARBA00001947"/>
    </source>
</evidence>
<reference evidence="16" key="1">
    <citation type="submission" date="2021-09" db="EMBL/GenBank/DDBJ databases">
        <title>Genome of Aequorivita sp. strain F47161.</title>
        <authorList>
            <person name="Wang Y."/>
        </authorList>
    </citation>
    <scope>NUCLEOTIDE SEQUENCE</scope>
    <source>
        <strain evidence="16">F47161</strain>
    </source>
</reference>
<evidence type="ECO:0000259" key="14">
    <source>
        <dbReference type="PROSITE" id="PS50825"/>
    </source>
</evidence>
<evidence type="ECO:0000256" key="10">
    <source>
        <dbReference type="ARBA" id="ARBA00022833"/>
    </source>
</evidence>
<proteinExistence type="inferred from homology"/>
<keyword evidence="6" id="KW-0479">Metal-binding</keyword>
<feature type="domain" description="P/Homo B" evidence="15">
    <location>
        <begin position="737"/>
        <end position="895"/>
    </location>
</feature>
<dbReference type="EMBL" id="JAIRBA010000023">
    <property type="protein sequence ID" value="MCG2419635.1"/>
    <property type="molecule type" value="Genomic_DNA"/>
</dbReference>
<keyword evidence="9" id="KW-0378">Hydrolase</keyword>
<keyword evidence="11" id="KW-0482">Metalloprotease</keyword>
<dbReference type="PROSITE" id="PS51829">
    <property type="entry name" value="P_HOMO_B"/>
    <property type="match status" value="1"/>
</dbReference>
<comment type="caution">
    <text evidence="16">The sequence shown here is derived from an EMBL/GenBank/DDBJ whole genome shotgun (WGS) entry which is preliminary data.</text>
</comment>
<dbReference type="GO" id="GO:0005615">
    <property type="term" value="C:extracellular space"/>
    <property type="evidence" value="ECO:0007669"/>
    <property type="project" value="InterPro"/>
</dbReference>
<dbReference type="PRINTS" id="PR00999">
    <property type="entry name" value="FUNGALYSIN"/>
</dbReference>
<dbReference type="InterPro" id="IPR002884">
    <property type="entry name" value="P_dom"/>
</dbReference>
<dbReference type="Pfam" id="PF02494">
    <property type="entry name" value="HYR"/>
    <property type="match status" value="2"/>
</dbReference>
<dbReference type="Pfam" id="PF02128">
    <property type="entry name" value="Peptidase_M36"/>
    <property type="match status" value="1"/>
</dbReference>
<dbReference type="InterPro" id="IPR050371">
    <property type="entry name" value="Fungal_virulence_M36"/>
</dbReference>
<evidence type="ECO:0000313" key="17">
    <source>
        <dbReference type="Proteomes" id="UP001139461"/>
    </source>
</evidence>
<dbReference type="Pfam" id="PF01483">
    <property type="entry name" value="P_proprotein"/>
    <property type="match status" value="1"/>
</dbReference>
<evidence type="ECO:0000256" key="8">
    <source>
        <dbReference type="ARBA" id="ARBA00022737"/>
    </source>
</evidence>
<evidence type="ECO:0000256" key="6">
    <source>
        <dbReference type="ARBA" id="ARBA00022723"/>
    </source>
</evidence>
<comment type="subcellular location">
    <subcellularLocation>
        <location evidence="2">Secreted</location>
    </subcellularLocation>
</comment>
<dbReference type="PANTHER" id="PTHR33478">
    <property type="entry name" value="EXTRACELLULAR METALLOPROTEINASE MEP"/>
    <property type="match status" value="1"/>
</dbReference>
<evidence type="ECO:0000256" key="2">
    <source>
        <dbReference type="ARBA" id="ARBA00004613"/>
    </source>
</evidence>
<evidence type="ECO:0000259" key="15">
    <source>
        <dbReference type="PROSITE" id="PS51829"/>
    </source>
</evidence>
<dbReference type="GO" id="GO:0006508">
    <property type="term" value="P:proteolysis"/>
    <property type="evidence" value="ECO:0007669"/>
    <property type="project" value="UniProtKB-KW"/>
</dbReference>
<sequence>MKKLTLLLFVLCMLPLQLSSQHKNPEKEKQAAQDAVERSTISLNTLIRQKSNTYVITQQHVSRLSGIKHYYLRQAINGLEVAGTESDVHLDNTGKVLVEHNMFLNDVQATVKNNSQGITARQAITSVAGQMGYQVTNLHEIKNIGGKNKAAVFNKAGISLVDIPVKLMYYYREGIGTQLIWELSIAETTSTDWWNFRVDASTGKIIDKNNLTVSCNIMDEHNEHFHSENSVGFSTLIGPVNEIEASYIYDETPKNLISEVPEALASGYRVYAMPVESPNHGARTMQVDPDDALASPYGWHDTDGVAGPEFTVTTGNNVDAHKGIDRPDGTAALNFDFPIDLTQNPALNTAPYITNLFYWNNIMHDVLYQYGFDEASGNFQENNYLRGGLGSDSVNANAQAPGNCNANFGTPVDGSNPTMNMFLCSNSTPAHDGSLDAGVVTHEYGHGVSNRLTGGGGNVSCLNNAEQMGEGWSDFYGLLLTIELGDTGTDARGVGTYLLGQPTTGPGVRTQRYSTDFAVNNHTYDDIKTMAIPHGVGEVWATMLWDMTWGIIATDGFDPDVYSGTGGNNVALAIVTEGLKLQPCSPGFVDGRDAILAADQALYGGAHFCAIWEAFARRGLGFSASQGSSSSTTDGTEAFDLPPGFSNLDVIDEVCMSAGIQTGLTGGSPTGGQYTGSGVTDDGNGTTFTFDPTVGGPGLVTVTYTVNDPCTGNPTTLTDDINVTNDPPVIICRGSGAIPMTGSSSDSPGLAIPDNNPTGVTATMNVTENVTITDLDVDINISHTWVGDIIVTLKSPAGTTATIIDRPGRTTSGAGCSRDDIDATLDDEAATPVETECQTTTPTINGTFIPNNPLSIFDGENTMGIWELIVSDNAGADTGTLNSWGIDYDYNTVSPILDVTLDASGNATVNAADFLESVTVDCGGFTVLAGTPLGATVSFTCSDVGINNVPVEVTNDNGATSTCSAIVNVIAGPGGPFVCPGDITQDSDPGLCGAVVTYVVDNPAACGASACITDDFETYAPPAGGADQLIGVTALDETTVANGQGPGLVADGCVYSATDIFQWNDAGYFGQVNRNILSIATDATLNLNYDSPVSSVDFNLSAFSGWPDTVTVEAFDTGGGSLGVIGPISVPDPTPVPVSFAITGIKTIVIVGTNSFSPIINDHVFCSSVGTITQTAGLPSGSTFPVGTTTNTFEYDDGVNPVQTCSFDVTINDIEAPVVTCPGDITVNNDPSTCGAIVNYPMPVVADNCSMTLPSASPPNNSASGEMFDIVAGANDILINSLDFAFRSDGTTPANVELWTKVGSYTGSETTPGDWTLHQTQVYPTQVAAASVNFSSVNIAIPAGQTLGVYLATNNGVRLGYVNGNNTYSDAYVTINAGAGVSYPFSTIFPNRTWVGAVNYSLGATLVQTAGLPSGSTFTVGTTTNTFVATDGAGNTSTCSFDVTVNDTEPPVASCVGAFTIQLDASGAASIVAADIDNGSTDNCGIASLSISPSSFTCADVGANNVILTVTDVNGNTSTCTTVVTVEDNIAPMAVCQNITAQLDATGNVSIVAADVDGGSTDACGIASMSVTPSSFTCADVGPNTVTLTVTDVNGNTSTCTATVTVEDNVAPTAVCQDITVQLDATGNVSIVAADVDGGSTDACGITSTSIDITDFTCADIGPNNVTLTVTDVNGNTSTCVAVVTVEDSIPPTIACPADITANTDAGMCTANVTFAMPIVLDNCTATATQTGGLPSGSDFPIGVNTVEFTATDSGGNTTVCSFTITVTDNELPTMVCQNISIQLDASGNATITAADVDGGSTDNCGIATSTVSPSSFDCSDVGDNPVTLTVTDINGNSNTCTAIVTVEDVTAPVVACQDITVVLDATGTVTIAGI</sequence>
<dbReference type="InterPro" id="IPR001842">
    <property type="entry name" value="Peptidase_M36"/>
</dbReference>
<keyword evidence="5" id="KW-0645">Protease</keyword>
<evidence type="ECO:0000256" key="11">
    <source>
        <dbReference type="ARBA" id="ARBA00023049"/>
    </source>
</evidence>
<evidence type="ECO:0000256" key="13">
    <source>
        <dbReference type="SAM" id="SignalP"/>
    </source>
</evidence>
<keyword evidence="4" id="KW-0964">Secreted</keyword>
<keyword evidence="8" id="KW-0677">Repeat</keyword>
<keyword evidence="17" id="KW-1185">Reference proteome</keyword>
<dbReference type="Gene3D" id="2.60.120.260">
    <property type="entry name" value="Galactose-binding domain-like"/>
    <property type="match status" value="1"/>
</dbReference>
<dbReference type="InterPro" id="IPR008979">
    <property type="entry name" value="Galactose-bd-like_sf"/>
</dbReference>
<evidence type="ECO:0000256" key="9">
    <source>
        <dbReference type="ARBA" id="ARBA00022801"/>
    </source>
</evidence>
<comment type="cofactor">
    <cofactor evidence="1">
        <name>Zn(2+)</name>
        <dbReference type="ChEBI" id="CHEBI:29105"/>
    </cofactor>
</comment>
<gene>
    <name evidence="16" type="ORF">K8089_11430</name>
</gene>
<dbReference type="Gene3D" id="2.60.40.10">
    <property type="entry name" value="Immunoglobulins"/>
    <property type="match status" value="2"/>
</dbReference>
<feature type="domain" description="HYR" evidence="14">
    <location>
        <begin position="1445"/>
        <end position="1528"/>
    </location>
</feature>
<dbReference type="Proteomes" id="UP001139461">
    <property type="component" value="Unassembled WGS sequence"/>
</dbReference>
<evidence type="ECO:0000256" key="12">
    <source>
        <dbReference type="ARBA" id="ARBA00023145"/>
    </source>
</evidence>
<dbReference type="InterPro" id="IPR027268">
    <property type="entry name" value="Peptidase_M4/M1_CTD_sf"/>
</dbReference>
<dbReference type="InterPro" id="IPR011096">
    <property type="entry name" value="FTP_domain"/>
</dbReference>
<dbReference type="GO" id="GO:0004222">
    <property type="term" value="F:metalloendopeptidase activity"/>
    <property type="evidence" value="ECO:0007669"/>
    <property type="project" value="InterPro"/>
</dbReference>
<dbReference type="InterPro" id="IPR013783">
    <property type="entry name" value="Ig-like_fold"/>
</dbReference>
<dbReference type="Gene3D" id="1.10.390.10">
    <property type="entry name" value="Neutral Protease Domain 2"/>
    <property type="match status" value="1"/>
</dbReference>
<evidence type="ECO:0000256" key="5">
    <source>
        <dbReference type="ARBA" id="ARBA00022670"/>
    </source>
</evidence>
<dbReference type="Pfam" id="PF07504">
    <property type="entry name" value="FTP"/>
    <property type="match status" value="1"/>
</dbReference>
<evidence type="ECO:0000256" key="4">
    <source>
        <dbReference type="ARBA" id="ARBA00022525"/>
    </source>
</evidence>
<organism evidence="16 17">
    <name type="scientific">Aequorivita vitellina</name>
    <dbReference type="NCBI Taxonomy" id="2874475"/>
    <lineage>
        <taxon>Bacteria</taxon>
        <taxon>Pseudomonadati</taxon>
        <taxon>Bacteroidota</taxon>
        <taxon>Flavobacteriia</taxon>
        <taxon>Flavobacteriales</taxon>
        <taxon>Flavobacteriaceae</taxon>
        <taxon>Aequorivita</taxon>
    </lineage>
</organism>
<feature type="non-terminal residue" evidence="16">
    <location>
        <position position="1875"/>
    </location>
</feature>
<feature type="chain" id="PRO_5040861469" evidence="13">
    <location>
        <begin position="23"/>
        <end position="1875"/>
    </location>
</feature>
<feature type="domain" description="HYR" evidence="14">
    <location>
        <begin position="1686"/>
        <end position="1769"/>
    </location>
</feature>
<keyword evidence="7 13" id="KW-0732">Signal</keyword>
<dbReference type="PROSITE" id="PS50825">
    <property type="entry name" value="HYR"/>
    <property type="match status" value="2"/>
</dbReference>
<dbReference type="PANTHER" id="PTHR33478:SF1">
    <property type="entry name" value="EXTRACELLULAR METALLOPROTEINASE MEP"/>
    <property type="match status" value="1"/>
</dbReference>
<evidence type="ECO:0000256" key="3">
    <source>
        <dbReference type="ARBA" id="ARBA00006006"/>
    </source>
</evidence>
<dbReference type="CDD" id="cd09596">
    <property type="entry name" value="M36"/>
    <property type="match status" value="1"/>
</dbReference>
<dbReference type="SUPFAM" id="SSF49785">
    <property type="entry name" value="Galactose-binding domain-like"/>
    <property type="match status" value="1"/>
</dbReference>
<dbReference type="Gene3D" id="3.10.170.10">
    <property type="match status" value="1"/>
</dbReference>
<dbReference type="InterPro" id="IPR003410">
    <property type="entry name" value="HYR_dom"/>
</dbReference>
<dbReference type="SUPFAM" id="SSF55486">
    <property type="entry name" value="Metalloproteases ('zincins'), catalytic domain"/>
    <property type="match status" value="1"/>
</dbReference>
<feature type="signal peptide" evidence="13">
    <location>
        <begin position="1"/>
        <end position="22"/>
    </location>
</feature>
<keyword evidence="10" id="KW-0862">Zinc</keyword>
<comment type="similarity">
    <text evidence="3">Belongs to the peptidase M36 family.</text>
</comment>
<keyword evidence="12" id="KW-0865">Zymogen</keyword>
<dbReference type="RefSeq" id="WP_237603423.1">
    <property type="nucleotide sequence ID" value="NZ_JAIRBA010000023.1"/>
</dbReference>
<accession>A0A9X1QVR9</accession>
<protein>
    <submittedName>
        <fullName evidence="16">M36 family metallopeptidase</fullName>
    </submittedName>
</protein>